<evidence type="ECO:0000256" key="11">
    <source>
        <dbReference type="RuleBase" id="RU003357"/>
    </source>
</evidence>
<evidence type="ECO:0000256" key="2">
    <source>
        <dbReference type="ARBA" id="ARBA00022448"/>
    </source>
</evidence>
<name>A0A8J7QKF9_9BACT</name>
<proteinExistence type="inferred from homology"/>
<keyword evidence="2 10" id="KW-0813">Transport</keyword>
<dbReference type="InterPro" id="IPR036942">
    <property type="entry name" value="Beta-barrel_TonB_sf"/>
</dbReference>
<comment type="caution">
    <text evidence="15">The sequence shown here is derived from an EMBL/GenBank/DDBJ whole genome shotgun (WGS) entry which is preliminary data.</text>
</comment>
<dbReference type="SUPFAM" id="SSF49452">
    <property type="entry name" value="Starch-binding domain-like"/>
    <property type="match status" value="1"/>
</dbReference>
<evidence type="ECO:0000256" key="10">
    <source>
        <dbReference type="PROSITE-ProRule" id="PRU01360"/>
    </source>
</evidence>
<evidence type="ECO:0000256" key="5">
    <source>
        <dbReference type="ARBA" id="ARBA00022729"/>
    </source>
</evidence>
<dbReference type="InterPro" id="IPR039426">
    <property type="entry name" value="TonB-dep_rcpt-like"/>
</dbReference>
<dbReference type="InterPro" id="IPR037066">
    <property type="entry name" value="Plug_dom_sf"/>
</dbReference>
<keyword evidence="16" id="KW-1185">Reference proteome</keyword>
<dbReference type="Pfam" id="PF13620">
    <property type="entry name" value="CarboxypepD_reg"/>
    <property type="match status" value="1"/>
</dbReference>
<dbReference type="GO" id="GO:0009279">
    <property type="term" value="C:cell outer membrane"/>
    <property type="evidence" value="ECO:0007669"/>
    <property type="project" value="UniProtKB-SubCell"/>
</dbReference>
<dbReference type="Pfam" id="PF00593">
    <property type="entry name" value="TonB_dep_Rec_b-barrel"/>
    <property type="match status" value="1"/>
</dbReference>
<feature type="signal peptide" evidence="12">
    <location>
        <begin position="1"/>
        <end position="18"/>
    </location>
</feature>
<dbReference type="Gene3D" id="2.60.40.1120">
    <property type="entry name" value="Carboxypeptidase-like, regulatory domain"/>
    <property type="match status" value="1"/>
</dbReference>
<keyword evidence="6 11" id="KW-0798">TonB box</keyword>
<evidence type="ECO:0000256" key="12">
    <source>
        <dbReference type="SAM" id="SignalP"/>
    </source>
</evidence>
<gene>
    <name evidence="15" type="ORF">J3U88_24140</name>
</gene>
<dbReference type="Pfam" id="PF07715">
    <property type="entry name" value="Plug"/>
    <property type="match status" value="1"/>
</dbReference>
<dbReference type="InterPro" id="IPR012910">
    <property type="entry name" value="Plug_dom"/>
</dbReference>
<organism evidence="15 16">
    <name type="scientific">Acanthopleuribacter pedis</name>
    <dbReference type="NCBI Taxonomy" id="442870"/>
    <lineage>
        <taxon>Bacteria</taxon>
        <taxon>Pseudomonadati</taxon>
        <taxon>Acidobacteriota</taxon>
        <taxon>Holophagae</taxon>
        <taxon>Acanthopleuribacterales</taxon>
        <taxon>Acanthopleuribacteraceae</taxon>
        <taxon>Acanthopleuribacter</taxon>
    </lineage>
</organism>
<feature type="chain" id="PRO_5035190562" evidence="12">
    <location>
        <begin position="19"/>
        <end position="762"/>
    </location>
</feature>
<comment type="similarity">
    <text evidence="10 11">Belongs to the TonB-dependent receptor family.</text>
</comment>
<dbReference type="GO" id="GO:0030246">
    <property type="term" value="F:carbohydrate binding"/>
    <property type="evidence" value="ECO:0007669"/>
    <property type="project" value="InterPro"/>
</dbReference>
<keyword evidence="5 12" id="KW-0732">Signal</keyword>
<evidence type="ECO:0000256" key="1">
    <source>
        <dbReference type="ARBA" id="ARBA00004571"/>
    </source>
</evidence>
<evidence type="ECO:0000259" key="13">
    <source>
        <dbReference type="Pfam" id="PF00593"/>
    </source>
</evidence>
<evidence type="ECO:0000256" key="7">
    <source>
        <dbReference type="ARBA" id="ARBA00023136"/>
    </source>
</evidence>
<dbReference type="AlphaFoldDB" id="A0A8J7QKF9"/>
<dbReference type="Gene3D" id="2.170.130.10">
    <property type="entry name" value="TonB-dependent receptor, plug domain"/>
    <property type="match status" value="1"/>
</dbReference>
<feature type="domain" description="TonB-dependent receptor plug" evidence="14">
    <location>
        <begin position="122"/>
        <end position="226"/>
    </location>
</feature>
<keyword evidence="7 10" id="KW-0472">Membrane</keyword>
<evidence type="ECO:0000256" key="4">
    <source>
        <dbReference type="ARBA" id="ARBA00022692"/>
    </source>
</evidence>
<dbReference type="SUPFAM" id="SSF56935">
    <property type="entry name" value="Porins"/>
    <property type="match status" value="1"/>
</dbReference>
<evidence type="ECO:0000256" key="8">
    <source>
        <dbReference type="ARBA" id="ARBA00023170"/>
    </source>
</evidence>
<keyword evidence="8 15" id="KW-0675">Receptor</keyword>
<evidence type="ECO:0000256" key="3">
    <source>
        <dbReference type="ARBA" id="ARBA00022452"/>
    </source>
</evidence>
<sequence>MFMRLSLLLLLVSPMVHAKPSLKGALQITVMDATGNPVYLATVTLKNPLFGRTVRVAKTMTLKQIPPGSYRIEVRAPNFEPQDRSVIIKAGETEAVTLTLTPATLSMGVQVVAPSQFSLMKQNSEVSSQYLDRDTVSRLPRFGDDLFRALNTVPGTSSNDFGSAFTVRGGEYREVHVTLDGMELYEPFHIKDFTGIFSFIAPETLGGITLNTGGFDATYGNALSGVMALSSSEPSERRSHAQISLGGLSYQTEGRFNNGLGQYVFSARRGYLDVLLSLGGDEEEEGEVEDTDVTYWDSYGKLAHALGINQTLSFNYLLAADGFVNYEEEGMELEDIDSDYDDQYFWMNHDWVPNDQFSLRNTLYSGRIDRSRFAFSEGSEERVDYRIDDQRETRYRGFKTAAEWEQRWHFLRFGIGFRQNDATFRYTSNIKNGIVIGGVGERVISTNFDFDNTEYHAYITDRFQLTANLNVELGLRFDHQSEPKDDQLSPRLNARYQNGPHTFRLAAGTFHQAERGHELQVADGVTRLQTPEKATHLVLGYERRLPFDIDLRVEGYYKKYDNLRTRFVNLTKSLVFYPGLSGDRVAIDADQGRAYGFEIVFRRDIGSRFSFFGNYAWSHTKDELLDGRELFRPWDQRHTLNLAANYRAGRKWNINGAWIYHTGWRTTPFRYDATTDTIEVGAWFSDTFPAYYRLDLRINRAVYTRGKRSFEIFVDIANVTNRKNIRGTEDFTFVETESGTRLEYGEDGWFPILPSFGITWRF</sequence>
<feature type="domain" description="TonB-dependent receptor-like beta-barrel" evidence="13">
    <location>
        <begin position="293"/>
        <end position="699"/>
    </location>
</feature>
<dbReference type="GO" id="GO:0044718">
    <property type="term" value="P:siderophore transmembrane transport"/>
    <property type="evidence" value="ECO:0007669"/>
    <property type="project" value="TreeGrafter"/>
</dbReference>
<dbReference type="InterPro" id="IPR013784">
    <property type="entry name" value="Carb-bd-like_fold"/>
</dbReference>
<evidence type="ECO:0000313" key="15">
    <source>
        <dbReference type="EMBL" id="MBO1321590.1"/>
    </source>
</evidence>
<evidence type="ECO:0000256" key="6">
    <source>
        <dbReference type="ARBA" id="ARBA00023077"/>
    </source>
</evidence>
<dbReference type="EMBL" id="JAFREP010000025">
    <property type="protein sequence ID" value="MBO1321590.1"/>
    <property type="molecule type" value="Genomic_DNA"/>
</dbReference>
<dbReference type="PROSITE" id="PS52016">
    <property type="entry name" value="TONB_DEPENDENT_REC_3"/>
    <property type="match status" value="1"/>
</dbReference>
<dbReference type="Proteomes" id="UP000664417">
    <property type="component" value="Unassembled WGS sequence"/>
</dbReference>
<keyword evidence="4 10" id="KW-0812">Transmembrane</keyword>
<dbReference type="PANTHER" id="PTHR30069">
    <property type="entry name" value="TONB-DEPENDENT OUTER MEMBRANE RECEPTOR"/>
    <property type="match status" value="1"/>
</dbReference>
<dbReference type="PANTHER" id="PTHR30069:SF29">
    <property type="entry name" value="HEMOGLOBIN AND HEMOGLOBIN-HAPTOGLOBIN-BINDING PROTEIN 1-RELATED"/>
    <property type="match status" value="1"/>
</dbReference>
<evidence type="ECO:0000313" key="16">
    <source>
        <dbReference type="Proteomes" id="UP000664417"/>
    </source>
</evidence>
<keyword evidence="9 10" id="KW-0998">Cell outer membrane</keyword>
<evidence type="ECO:0000256" key="9">
    <source>
        <dbReference type="ARBA" id="ARBA00023237"/>
    </source>
</evidence>
<reference evidence="15" key="1">
    <citation type="submission" date="2021-03" db="EMBL/GenBank/DDBJ databases">
        <authorList>
            <person name="Wang G."/>
        </authorList>
    </citation>
    <scope>NUCLEOTIDE SEQUENCE</scope>
    <source>
        <strain evidence="15">KCTC 12899</strain>
    </source>
</reference>
<dbReference type="InterPro" id="IPR000531">
    <property type="entry name" value="Beta-barrel_TonB"/>
</dbReference>
<dbReference type="GO" id="GO:0015344">
    <property type="term" value="F:siderophore uptake transmembrane transporter activity"/>
    <property type="evidence" value="ECO:0007669"/>
    <property type="project" value="TreeGrafter"/>
</dbReference>
<keyword evidence="3 10" id="KW-1134">Transmembrane beta strand</keyword>
<dbReference type="Gene3D" id="2.40.170.20">
    <property type="entry name" value="TonB-dependent receptor, beta-barrel domain"/>
    <property type="match status" value="1"/>
</dbReference>
<comment type="subcellular location">
    <subcellularLocation>
        <location evidence="1 10">Cell outer membrane</location>
        <topology evidence="1 10">Multi-pass membrane protein</topology>
    </subcellularLocation>
</comment>
<accession>A0A8J7QKF9</accession>
<protein>
    <submittedName>
        <fullName evidence="15">TonB-dependent receptor</fullName>
    </submittedName>
</protein>
<evidence type="ECO:0000259" key="14">
    <source>
        <dbReference type="Pfam" id="PF07715"/>
    </source>
</evidence>